<accession>A0A540VCW9</accession>
<gene>
    <name evidence="1" type="ORF">FKZ61_16235</name>
</gene>
<keyword evidence="2" id="KW-1185">Reference proteome</keyword>
<proteinExistence type="predicted"/>
<dbReference type="Gene3D" id="2.70.98.10">
    <property type="match status" value="1"/>
</dbReference>
<dbReference type="SUPFAM" id="SSF74650">
    <property type="entry name" value="Galactose mutarotase-like"/>
    <property type="match status" value="1"/>
</dbReference>
<name>A0A540VCW9_9CHLR</name>
<dbReference type="OrthoDB" id="5621785at2"/>
<dbReference type="AlphaFoldDB" id="A0A540VCW9"/>
<dbReference type="Proteomes" id="UP000317371">
    <property type="component" value="Unassembled WGS sequence"/>
</dbReference>
<dbReference type="RefSeq" id="WP_141611200.1">
    <property type="nucleotide sequence ID" value="NZ_VIGC02000022.1"/>
</dbReference>
<dbReference type="GO" id="GO:0003824">
    <property type="term" value="F:catalytic activity"/>
    <property type="evidence" value="ECO:0007669"/>
    <property type="project" value="InterPro"/>
</dbReference>
<comment type="caution">
    <text evidence="1">The sequence shown here is derived from an EMBL/GenBank/DDBJ whole genome shotgun (WGS) entry which is preliminary data.</text>
</comment>
<dbReference type="InParanoid" id="A0A540VCW9"/>
<evidence type="ECO:0000313" key="2">
    <source>
        <dbReference type="Proteomes" id="UP000317371"/>
    </source>
</evidence>
<dbReference type="GO" id="GO:0005975">
    <property type="term" value="P:carbohydrate metabolic process"/>
    <property type="evidence" value="ECO:0007669"/>
    <property type="project" value="InterPro"/>
</dbReference>
<dbReference type="InterPro" id="IPR011013">
    <property type="entry name" value="Gal_mutarotase_sf_dom"/>
</dbReference>
<evidence type="ECO:0000313" key="1">
    <source>
        <dbReference type="EMBL" id="TQE94629.1"/>
    </source>
</evidence>
<dbReference type="EMBL" id="VIGC01000022">
    <property type="protein sequence ID" value="TQE94629.1"/>
    <property type="molecule type" value="Genomic_DNA"/>
</dbReference>
<protein>
    <recommendedName>
        <fullName evidence="3">DUF5107 domain-containing protein</fullName>
    </recommendedName>
</protein>
<dbReference type="GO" id="GO:0030246">
    <property type="term" value="F:carbohydrate binding"/>
    <property type="evidence" value="ECO:0007669"/>
    <property type="project" value="InterPro"/>
</dbReference>
<organism evidence="1 2">
    <name type="scientific">Litorilinea aerophila</name>
    <dbReference type="NCBI Taxonomy" id="1204385"/>
    <lineage>
        <taxon>Bacteria</taxon>
        <taxon>Bacillati</taxon>
        <taxon>Chloroflexota</taxon>
        <taxon>Caldilineae</taxon>
        <taxon>Caldilineales</taxon>
        <taxon>Caldilineaceae</taxon>
        <taxon>Litorilinea</taxon>
    </lineage>
</organism>
<sequence length="288" mass="32234">MFTLENDTLAVSILDPENDLDRCGSRYCVGGYIYQVTDRKRGPLLSGPQYPDPFPDVFDGQGAPDMFVAALGADAAPVGGEVGVIGVGRVRRSSPVEPFSVRHNPHVIEFVPWTVEAGPTAITMATGHTFGPWAYRLTRQVELHGRTLLSRTHIQSLGEAPLPIVWFAHPFFPWPAGPEICRFSIPVNLPEQEAARSGYYLDDAGYICRKSDYDWARGCYQALDFRPTGDPLVVEQRHPVLGRVTAETDFPPSFLPIWGNDRTFSFEPYFQTELARHEAATWSIRYQF</sequence>
<evidence type="ECO:0008006" key="3">
    <source>
        <dbReference type="Google" id="ProtNLM"/>
    </source>
</evidence>
<reference evidence="1 2" key="1">
    <citation type="submission" date="2019-06" db="EMBL/GenBank/DDBJ databases">
        <title>Genome sequence of Litorilinea aerophila BAA-2444.</title>
        <authorList>
            <person name="Maclea K.S."/>
            <person name="Maurais E.G."/>
            <person name="Iannazzi L.C."/>
        </authorList>
    </citation>
    <scope>NUCLEOTIDE SEQUENCE [LARGE SCALE GENOMIC DNA]</scope>
    <source>
        <strain evidence="1 2">ATCC BAA-2444</strain>
    </source>
</reference>
<dbReference type="InterPro" id="IPR014718">
    <property type="entry name" value="GH-type_carb-bd"/>
</dbReference>